<feature type="domain" description="WxL Interacting Protein peptidoglycan binding" evidence="3">
    <location>
        <begin position="46"/>
        <end position="160"/>
    </location>
</feature>
<dbReference type="InterPro" id="IPR021759">
    <property type="entry name" value="WxLIP_HBD"/>
</dbReference>
<evidence type="ECO:0000259" key="4">
    <source>
        <dbReference type="Pfam" id="PF11797"/>
    </source>
</evidence>
<dbReference type="EMBL" id="FUXI01000002">
    <property type="protein sequence ID" value="SJZ40024.1"/>
    <property type="molecule type" value="Genomic_DNA"/>
</dbReference>
<gene>
    <name evidence="5" type="ORF">SAMN02745116_00186</name>
</gene>
<dbReference type="OrthoDB" id="2148359at2"/>
<evidence type="ECO:0000313" key="5">
    <source>
        <dbReference type="EMBL" id="SJZ40024.1"/>
    </source>
</evidence>
<evidence type="ECO:0000259" key="3">
    <source>
        <dbReference type="Pfam" id="PF06030"/>
    </source>
</evidence>
<proteinExistence type="predicted"/>
<dbReference type="STRING" id="263852.SAMN02745116_00186"/>
<accession>A0A1T4KC45</accession>
<dbReference type="Pfam" id="PF06030">
    <property type="entry name" value="WxLIP_PGBD"/>
    <property type="match status" value="1"/>
</dbReference>
<feature type="signal peptide" evidence="2">
    <location>
        <begin position="1"/>
        <end position="32"/>
    </location>
</feature>
<evidence type="ECO:0000256" key="2">
    <source>
        <dbReference type="SAM" id="SignalP"/>
    </source>
</evidence>
<dbReference type="RefSeq" id="WP_159443152.1">
    <property type="nucleotide sequence ID" value="NZ_FUXI01000002.1"/>
</dbReference>
<feature type="chain" id="PRO_5013204975" evidence="2">
    <location>
        <begin position="33"/>
        <end position="402"/>
    </location>
</feature>
<keyword evidence="6" id="KW-1185">Reference proteome</keyword>
<evidence type="ECO:0000313" key="6">
    <source>
        <dbReference type="Proteomes" id="UP000190328"/>
    </source>
</evidence>
<dbReference type="InterPro" id="IPR010317">
    <property type="entry name" value="WxLIP_PGBD"/>
</dbReference>
<dbReference type="Pfam" id="PF11797">
    <property type="entry name" value="WxLIP_HBD"/>
    <property type="match status" value="1"/>
</dbReference>
<keyword evidence="1" id="KW-1133">Transmembrane helix</keyword>
<reference evidence="5 6" key="1">
    <citation type="submission" date="2017-02" db="EMBL/GenBank/DDBJ databases">
        <authorList>
            <person name="Peterson S.W."/>
        </authorList>
    </citation>
    <scope>NUCLEOTIDE SEQUENCE [LARGE SCALE GENOMIC DNA]</scope>
    <source>
        <strain evidence="5 6">ATCC BAA-1030</strain>
    </source>
</reference>
<keyword evidence="1" id="KW-0812">Transmembrane</keyword>
<protein>
    <submittedName>
        <fullName evidence="5">Uncharacterized protein</fullName>
    </submittedName>
</protein>
<name>A0A1T4KC45_9ENTE</name>
<sequence length="402" mass="45056">MLSKKKIQFIRLMLTVLASATVMFATTTEVFAAGAAYSISKVPVGADEIDSKASYYDLKLKAGQKKTIQADIRNTGTKEIVVKNEIFAAFTNANGEIDYTKQAESYDASLKVKMNDIAKVKASDINATIPAGKKRTVSVDIEMPKEVQTGVILGSWHFEEVAKDDENKKSSGVTIDSKYAYALAIKITVDKEISKPNLNLLGVTTGLLNYKKAFLAEIQNDQPALLTRVKIEGNVTDKGKFETLYSNTMESVSFAPNSKYQFPVYLNQDQLRAGEYTYRIKAVTQDPKNGFTGQKWEWNLDFTVLPEQAEKVNKEAINDGKAAPTFLDYVKAYWWAIALGVVVIIGFIFLLFFLLGKRRKKKDDTDENVEMEVGALETIRRIEETKRRAAERAERRKRNSEA</sequence>
<feature type="transmembrane region" description="Helical" evidence="1">
    <location>
        <begin position="332"/>
        <end position="355"/>
    </location>
</feature>
<feature type="domain" description="WxL Interacting Protein host binding" evidence="4">
    <location>
        <begin position="171"/>
        <end position="314"/>
    </location>
</feature>
<dbReference type="AlphaFoldDB" id="A0A1T4KC45"/>
<evidence type="ECO:0000256" key="1">
    <source>
        <dbReference type="SAM" id="Phobius"/>
    </source>
</evidence>
<keyword evidence="2" id="KW-0732">Signal</keyword>
<dbReference type="Proteomes" id="UP000190328">
    <property type="component" value="Unassembled WGS sequence"/>
</dbReference>
<organism evidence="5 6">
    <name type="scientific">Pilibacter termitis</name>
    <dbReference type="NCBI Taxonomy" id="263852"/>
    <lineage>
        <taxon>Bacteria</taxon>
        <taxon>Bacillati</taxon>
        <taxon>Bacillota</taxon>
        <taxon>Bacilli</taxon>
        <taxon>Lactobacillales</taxon>
        <taxon>Enterococcaceae</taxon>
        <taxon>Pilibacter</taxon>
    </lineage>
</organism>
<keyword evidence="1" id="KW-0472">Membrane</keyword>